<reference evidence="4" key="2">
    <citation type="submission" date="2014-07" db="EMBL/GenBank/DDBJ databases">
        <authorList>
            <person name="Hull J."/>
        </authorList>
    </citation>
    <scope>NUCLEOTIDE SEQUENCE</scope>
</reference>
<dbReference type="AlphaFoldDB" id="A0A0A9Z5I9"/>
<organism evidence="4">
    <name type="scientific">Lygus hesperus</name>
    <name type="common">Western plant bug</name>
    <dbReference type="NCBI Taxonomy" id="30085"/>
    <lineage>
        <taxon>Eukaryota</taxon>
        <taxon>Metazoa</taxon>
        <taxon>Ecdysozoa</taxon>
        <taxon>Arthropoda</taxon>
        <taxon>Hexapoda</taxon>
        <taxon>Insecta</taxon>
        <taxon>Pterygota</taxon>
        <taxon>Neoptera</taxon>
        <taxon>Paraneoptera</taxon>
        <taxon>Hemiptera</taxon>
        <taxon>Heteroptera</taxon>
        <taxon>Panheteroptera</taxon>
        <taxon>Cimicomorpha</taxon>
        <taxon>Miridae</taxon>
        <taxon>Mirini</taxon>
        <taxon>Lygus</taxon>
    </lineage>
</organism>
<dbReference type="InterPro" id="IPR036010">
    <property type="entry name" value="2Fe-2S_ferredoxin-like_sf"/>
</dbReference>
<dbReference type="GO" id="GO:0051537">
    <property type="term" value="F:2 iron, 2 sulfur cluster binding"/>
    <property type="evidence" value="ECO:0007669"/>
    <property type="project" value="UniProtKB-KW"/>
</dbReference>
<gene>
    <name evidence="4" type="primary">fdxB_7</name>
    <name evidence="4" type="ORF">CM83_14554</name>
</gene>
<feature type="non-terminal residue" evidence="4">
    <location>
        <position position="1"/>
    </location>
</feature>
<proteinExistence type="predicted"/>
<keyword evidence="2" id="KW-0411">Iron-sulfur</keyword>
<reference evidence="4" key="1">
    <citation type="journal article" date="2014" name="PLoS ONE">
        <title>Transcriptome-Based Identification of ABC Transporters in the Western Tarnished Plant Bug Lygus hesperus.</title>
        <authorList>
            <person name="Hull J.J."/>
            <person name="Chaney K."/>
            <person name="Geib S.M."/>
            <person name="Fabrick J.A."/>
            <person name="Brent C.S."/>
            <person name="Walsh D."/>
            <person name="Lavine L.C."/>
        </authorList>
    </citation>
    <scope>NUCLEOTIDE SEQUENCE</scope>
</reference>
<dbReference type="Pfam" id="PF00111">
    <property type="entry name" value="Fer2"/>
    <property type="match status" value="1"/>
</dbReference>
<accession>A0A0A9Z5I9</accession>
<dbReference type="InterPro" id="IPR001041">
    <property type="entry name" value="2Fe-2S_ferredoxin-type"/>
</dbReference>
<evidence type="ECO:0000256" key="1">
    <source>
        <dbReference type="ARBA" id="ARBA00022714"/>
    </source>
</evidence>
<keyword evidence="1" id="KW-0479">Metal-binding</keyword>
<dbReference type="InterPro" id="IPR012675">
    <property type="entry name" value="Beta-grasp_dom_sf"/>
</dbReference>
<evidence type="ECO:0000256" key="2">
    <source>
        <dbReference type="ARBA" id="ARBA00023014"/>
    </source>
</evidence>
<sequence length="161" mass="18022">VVMYVVCMYTHEVGIQPCYSCDYLLCVLISLQGQKHKINSTAVFAVCHCYTSRLCLELILVETRAAMLRYNTPVLARLLRALPKSSMQSCMSAPLLHFRYAHFSTPGKVKVNMTTQDGTNFDMECTTEQSLMTAIRDENGLDMAGYCKGNMQCATCLVHLS</sequence>
<name>A0A0A9Z5I9_LYGHE</name>
<keyword evidence="1" id="KW-0001">2Fe-2S</keyword>
<evidence type="ECO:0000313" key="4">
    <source>
        <dbReference type="EMBL" id="JAG37075.1"/>
    </source>
</evidence>
<dbReference type="EMBL" id="GBHO01006529">
    <property type="protein sequence ID" value="JAG37075.1"/>
    <property type="molecule type" value="Transcribed_RNA"/>
</dbReference>
<evidence type="ECO:0000259" key="3">
    <source>
        <dbReference type="Pfam" id="PF00111"/>
    </source>
</evidence>
<feature type="domain" description="2Fe-2S ferredoxin-type" evidence="3">
    <location>
        <begin position="115"/>
        <end position="160"/>
    </location>
</feature>
<dbReference type="Gene3D" id="3.10.20.30">
    <property type="match status" value="1"/>
</dbReference>
<dbReference type="SUPFAM" id="SSF54292">
    <property type="entry name" value="2Fe-2S ferredoxin-like"/>
    <property type="match status" value="1"/>
</dbReference>
<keyword evidence="1" id="KW-0408">Iron</keyword>
<protein>
    <submittedName>
        <fullName evidence="4">2Fe-2S ferredoxin</fullName>
    </submittedName>
</protein>